<proteinExistence type="predicted"/>
<comment type="caution">
    <text evidence="2">The sequence shown here is derived from an EMBL/GenBank/DDBJ whole genome shotgun (WGS) entry which is preliminary data.</text>
</comment>
<dbReference type="InterPro" id="IPR043917">
    <property type="entry name" value="DUF5753"/>
</dbReference>
<dbReference type="Gene3D" id="1.10.260.40">
    <property type="entry name" value="lambda repressor-like DNA-binding domains"/>
    <property type="match status" value="1"/>
</dbReference>
<sequence length="292" mass="33224">MPTKRSEFDQTIRAQFLGVRMRKLRDDRGLTLKYVASYLGVEFSTLARYERAEWPFRRDHVAGLLDMYAVYDEREREELVALAANAGRANHWYRNGVEPETKQGPMPDRWWIHDRAEEICVYNPTVLPEWVQTAAYLDEVLARVRPHKPLSPNEGNKRAHDIALRAKALTSSGDVRLHMVVDERVLRRPIAGRAALKAQLEHLVTLVRNHPNIDIRIVPEQTSAHPGLLGGFTLYRMPQPYPEVVFVDHIGGALLIEAGAEEYSKAFNALATEVADGDTESIALINEIREEL</sequence>
<dbReference type="InterPro" id="IPR001387">
    <property type="entry name" value="Cro/C1-type_HTH"/>
</dbReference>
<dbReference type="RefSeq" id="WP_281901600.1">
    <property type="nucleotide sequence ID" value="NZ_BSDI01000038.1"/>
</dbReference>
<dbReference type="Pfam" id="PF13560">
    <property type="entry name" value="HTH_31"/>
    <property type="match status" value="1"/>
</dbReference>
<evidence type="ECO:0000313" key="2">
    <source>
        <dbReference type="EMBL" id="GLI00949.1"/>
    </source>
</evidence>
<dbReference type="SUPFAM" id="SSF47413">
    <property type="entry name" value="lambda repressor-like DNA-binding domains"/>
    <property type="match status" value="1"/>
</dbReference>
<evidence type="ECO:0000313" key="3">
    <source>
        <dbReference type="Proteomes" id="UP001144280"/>
    </source>
</evidence>
<reference evidence="2" key="1">
    <citation type="submission" date="2022-12" db="EMBL/GenBank/DDBJ databases">
        <title>New Phytohabitans aurantiacus sp. RD004123 nov., an actinomycete isolated from soil.</title>
        <authorList>
            <person name="Triningsih D.W."/>
            <person name="Harunari E."/>
            <person name="Igarashi Y."/>
        </authorList>
    </citation>
    <scope>NUCLEOTIDE SEQUENCE</scope>
    <source>
        <strain evidence="2">RD004123</strain>
    </source>
</reference>
<dbReference type="EMBL" id="BSDI01000038">
    <property type="protein sequence ID" value="GLI00949.1"/>
    <property type="molecule type" value="Genomic_DNA"/>
</dbReference>
<keyword evidence="3" id="KW-1185">Reference proteome</keyword>
<dbReference type="CDD" id="cd00093">
    <property type="entry name" value="HTH_XRE"/>
    <property type="match status" value="1"/>
</dbReference>
<organism evidence="2 3">
    <name type="scientific">Phytohabitans aurantiacus</name>
    <dbReference type="NCBI Taxonomy" id="3016789"/>
    <lineage>
        <taxon>Bacteria</taxon>
        <taxon>Bacillati</taxon>
        <taxon>Actinomycetota</taxon>
        <taxon>Actinomycetes</taxon>
        <taxon>Micromonosporales</taxon>
        <taxon>Micromonosporaceae</taxon>
    </lineage>
</organism>
<evidence type="ECO:0000259" key="1">
    <source>
        <dbReference type="PROSITE" id="PS50943"/>
    </source>
</evidence>
<dbReference type="InterPro" id="IPR010982">
    <property type="entry name" value="Lambda_DNA-bd_dom_sf"/>
</dbReference>
<dbReference type="PROSITE" id="PS50943">
    <property type="entry name" value="HTH_CROC1"/>
    <property type="match status" value="1"/>
</dbReference>
<protein>
    <recommendedName>
        <fullName evidence="1">HTH cro/C1-type domain-containing protein</fullName>
    </recommendedName>
</protein>
<dbReference type="Pfam" id="PF19054">
    <property type="entry name" value="DUF5753"/>
    <property type="match status" value="1"/>
</dbReference>
<dbReference type="SMART" id="SM00530">
    <property type="entry name" value="HTH_XRE"/>
    <property type="match status" value="1"/>
</dbReference>
<feature type="domain" description="HTH cro/C1-type" evidence="1">
    <location>
        <begin position="21"/>
        <end position="51"/>
    </location>
</feature>
<accession>A0ABQ5R2E0</accession>
<gene>
    <name evidence="2" type="ORF">Pa4123_62250</name>
</gene>
<dbReference type="Proteomes" id="UP001144280">
    <property type="component" value="Unassembled WGS sequence"/>
</dbReference>
<name>A0ABQ5R2E0_9ACTN</name>